<accession>A0AC58JG44</accession>
<evidence type="ECO:0000313" key="1">
    <source>
        <dbReference type="Proteomes" id="UP000000437"/>
    </source>
</evidence>
<gene>
    <name evidence="2" type="primary">ifi44b</name>
</gene>
<protein>
    <submittedName>
        <fullName evidence="2">Interferon-induced protein 44 isoform X1</fullName>
    </submittedName>
</protein>
<organism evidence="1 2">
    <name type="scientific">Danio rerio</name>
    <name type="common">Zebrafish</name>
    <name type="synonym">Brachydanio rerio</name>
    <dbReference type="NCBI Taxonomy" id="7955"/>
    <lineage>
        <taxon>Eukaryota</taxon>
        <taxon>Metazoa</taxon>
        <taxon>Chordata</taxon>
        <taxon>Craniata</taxon>
        <taxon>Vertebrata</taxon>
        <taxon>Euteleostomi</taxon>
        <taxon>Actinopterygii</taxon>
        <taxon>Neopterygii</taxon>
        <taxon>Teleostei</taxon>
        <taxon>Ostariophysi</taxon>
        <taxon>Cypriniformes</taxon>
        <taxon>Danionidae</taxon>
        <taxon>Danioninae</taxon>
        <taxon>Danio</taxon>
    </lineage>
</organism>
<keyword evidence="1" id="KW-1185">Reference proteome</keyword>
<name>A0AC58JG44_DANRE</name>
<evidence type="ECO:0000313" key="2">
    <source>
        <dbReference type="RefSeq" id="XP_073805454.1"/>
    </source>
</evidence>
<dbReference type="Proteomes" id="UP000000437">
    <property type="component" value="Chromosome 1"/>
</dbReference>
<sequence length="329" mass="37270">MDCERPPAGSLLRLNRQQTARQDPFIQRMHKGVARMWPFKKKPEQPPPPENETAWRTMDWKSDKQKLLTTIKSFQPGNPEVDTLRILLHGPVGAGKSSFFNSLDNALLGRITTRALAHSVQTDRSFTVKYQTYKLKKDEFGSYYPLTFSDIAGMQSEGGIRTGDIIKILGGHITSGYTFNPRSSITEDDPKYNREPNRKDRIHCLVAVLPANTVSMTDDDILKQMREVREKARDLGIPQVIIMTKVDEACPLVKSDLQKIYTSKKIKQKMEECSVKLGVPVSCIFPVKNYHEENATNVIMDILILDALKNIVNFANDHVEHKLVSGEDS</sequence>
<dbReference type="RefSeq" id="XP_073805454.1">
    <property type="nucleotide sequence ID" value="XM_073949353.1"/>
</dbReference>
<proteinExistence type="predicted"/>
<reference evidence="2" key="1">
    <citation type="submission" date="2025-08" db="UniProtKB">
        <authorList>
            <consortium name="RefSeq"/>
        </authorList>
    </citation>
    <scope>IDENTIFICATION</scope>
    <source>
        <strain evidence="2">Tuebingen</strain>
        <tissue evidence="2">Fibroblasts and whole tissue</tissue>
    </source>
</reference>